<dbReference type="Proteomes" id="UP000325434">
    <property type="component" value="Unassembled WGS sequence"/>
</dbReference>
<dbReference type="EMBL" id="ML734554">
    <property type="protein sequence ID" value="KAB8252494.1"/>
    <property type="molecule type" value="Genomic_DNA"/>
</dbReference>
<organism evidence="1">
    <name type="scientific">Aspergillus flavus</name>
    <dbReference type="NCBI Taxonomy" id="5059"/>
    <lineage>
        <taxon>Eukaryota</taxon>
        <taxon>Fungi</taxon>
        <taxon>Dikarya</taxon>
        <taxon>Ascomycota</taxon>
        <taxon>Pezizomycotina</taxon>
        <taxon>Eurotiomycetes</taxon>
        <taxon>Eurotiomycetidae</taxon>
        <taxon>Eurotiales</taxon>
        <taxon>Aspergillaceae</taxon>
        <taxon>Aspergillus</taxon>
        <taxon>Aspergillus subgen. Circumdati</taxon>
    </lineage>
</organism>
<dbReference type="VEuPathDB" id="FungiDB:AFLA_013855"/>
<dbReference type="VEuPathDB" id="FungiDB:F9C07_12432"/>
<gene>
    <name evidence="1" type="ORF">BDV35DRAFT_335322</name>
</gene>
<name>A0A5N6HFC3_ASPFL</name>
<dbReference type="AlphaFoldDB" id="A0A5N6HFC3"/>
<accession>A0A5N6HFC3</accession>
<sequence>MPYLLSCRTNTRTSSRYLNYTADTRRPAFLTFNMKSPIYLLTALLPLTLPLVNATPTAEPDDLEVEGSVLEDRDNCRVERPFVYRKYPCDSSDITGRANRGDNVNFQCRYRNWYKTPKGWVKQDDKPRRCQGPRPNSCN</sequence>
<evidence type="ECO:0000313" key="1">
    <source>
        <dbReference type="EMBL" id="KAB8252494.1"/>
    </source>
</evidence>
<protein>
    <submittedName>
        <fullName evidence="1">Uncharacterized protein</fullName>
    </submittedName>
</protein>
<reference evidence="1" key="1">
    <citation type="submission" date="2019-04" db="EMBL/GenBank/DDBJ databases">
        <title>Friends and foes A comparative genomics study of 23 Aspergillus species from section Flavi.</title>
        <authorList>
            <consortium name="DOE Joint Genome Institute"/>
            <person name="Kjaerbolling I."/>
            <person name="Vesth T."/>
            <person name="Frisvad J.C."/>
            <person name="Nybo J.L."/>
            <person name="Theobald S."/>
            <person name="Kildgaard S."/>
            <person name="Isbrandt T."/>
            <person name="Kuo A."/>
            <person name="Sato A."/>
            <person name="Lyhne E.K."/>
            <person name="Kogle M.E."/>
            <person name="Wiebenga A."/>
            <person name="Kun R.S."/>
            <person name="Lubbers R.J."/>
            <person name="Makela M.R."/>
            <person name="Barry K."/>
            <person name="Chovatia M."/>
            <person name="Clum A."/>
            <person name="Daum C."/>
            <person name="Haridas S."/>
            <person name="He G."/>
            <person name="LaButti K."/>
            <person name="Lipzen A."/>
            <person name="Mondo S."/>
            <person name="Riley R."/>
            <person name="Salamov A."/>
            <person name="Simmons B.A."/>
            <person name="Magnuson J.K."/>
            <person name="Henrissat B."/>
            <person name="Mortensen U.H."/>
            <person name="Larsen T.O."/>
            <person name="Devries R.P."/>
            <person name="Grigoriev I.V."/>
            <person name="Machida M."/>
            <person name="Baker S.E."/>
            <person name="Andersen M.R."/>
        </authorList>
    </citation>
    <scope>NUCLEOTIDE SEQUENCE [LARGE SCALE GENOMIC DNA]</scope>
    <source>
        <strain evidence="1">CBS 121.62</strain>
    </source>
</reference>
<proteinExistence type="predicted"/>